<accession>A6G685</accession>
<evidence type="ECO:0000313" key="5">
    <source>
        <dbReference type="EMBL" id="EDM78687.1"/>
    </source>
</evidence>
<dbReference type="RefSeq" id="WP_006972234.1">
    <property type="nucleotide sequence ID" value="NZ_ABCS01000028.1"/>
</dbReference>
<dbReference type="InterPro" id="IPR005650">
    <property type="entry name" value="BlaI_family"/>
</dbReference>
<protein>
    <recommendedName>
        <fullName evidence="7">Transcriptional regulator</fullName>
    </recommendedName>
</protein>
<dbReference type="InterPro" id="IPR036390">
    <property type="entry name" value="WH_DNA-bd_sf"/>
</dbReference>
<keyword evidence="2" id="KW-0805">Transcription regulation</keyword>
<dbReference type="OrthoDB" id="279010at2"/>
<evidence type="ECO:0000256" key="2">
    <source>
        <dbReference type="ARBA" id="ARBA00023015"/>
    </source>
</evidence>
<keyword evidence="3" id="KW-0238">DNA-binding</keyword>
<dbReference type="GO" id="GO:0003677">
    <property type="term" value="F:DNA binding"/>
    <property type="evidence" value="ECO:0007669"/>
    <property type="project" value="UniProtKB-KW"/>
</dbReference>
<sequence>MEILEVLWARGPSTVREVHGALEARGKSAGYTTALKLLQIMANKGTVTRDASARSHVFAPAKPREAVQGSMVGELIDRAFSGSASQLVMRALSTRRASAEELAEIRGLLDALEDDGGPA</sequence>
<dbReference type="AlphaFoldDB" id="A6G685"/>
<dbReference type="GO" id="GO:0045892">
    <property type="term" value="P:negative regulation of DNA-templated transcription"/>
    <property type="evidence" value="ECO:0007669"/>
    <property type="project" value="InterPro"/>
</dbReference>
<evidence type="ECO:0000256" key="4">
    <source>
        <dbReference type="ARBA" id="ARBA00023163"/>
    </source>
</evidence>
<dbReference type="eggNOG" id="COG3682">
    <property type="taxonomic scope" value="Bacteria"/>
</dbReference>
<evidence type="ECO:0000256" key="3">
    <source>
        <dbReference type="ARBA" id="ARBA00023125"/>
    </source>
</evidence>
<dbReference type="InterPro" id="IPR036388">
    <property type="entry name" value="WH-like_DNA-bd_sf"/>
</dbReference>
<organism evidence="5 6">
    <name type="scientific">Plesiocystis pacifica SIR-1</name>
    <dbReference type="NCBI Taxonomy" id="391625"/>
    <lineage>
        <taxon>Bacteria</taxon>
        <taxon>Pseudomonadati</taxon>
        <taxon>Myxococcota</taxon>
        <taxon>Polyangia</taxon>
        <taxon>Nannocystales</taxon>
        <taxon>Nannocystaceae</taxon>
        <taxon>Plesiocystis</taxon>
    </lineage>
</organism>
<dbReference type="Gene3D" id="1.10.10.10">
    <property type="entry name" value="Winged helix-like DNA-binding domain superfamily/Winged helix DNA-binding domain"/>
    <property type="match status" value="1"/>
</dbReference>
<proteinExistence type="inferred from homology"/>
<dbReference type="Proteomes" id="UP000005801">
    <property type="component" value="Unassembled WGS sequence"/>
</dbReference>
<dbReference type="Gene3D" id="1.10.4040.10">
    <property type="entry name" value="Penicillinase repressor domain"/>
    <property type="match status" value="1"/>
</dbReference>
<keyword evidence="4" id="KW-0804">Transcription</keyword>
<evidence type="ECO:0000256" key="1">
    <source>
        <dbReference type="ARBA" id="ARBA00011046"/>
    </source>
</evidence>
<evidence type="ECO:0008006" key="7">
    <source>
        <dbReference type="Google" id="ProtNLM"/>
    </source>
</evidence>
<dbReference type="STRING" id="391625.PPSIR1_29588"/>
<dbReference type="EMBL" id="ABCS01000028">
    <property type="protein sequence ID" value="EDM78687.1"/>
    <property type="molecule type" value="Genomic_DNA"/>
</dbReference>
<keyword evidence="6" id="KW-1185">Reference proteome</keyword>
<name>A6G685_9BACT</name>
<dbReference type="Pfam" id="PF03965">
    <property type="entry name" value="Penicillinase_R"/>
    <property type="match status" value="1"/>
</dbReference>
<reference evidence="5 6" key="1">
    <citation type="submission" date="2007-06" db="EMBL/GenBank/DDBJ databases">
        <authorList>
            <person name="Shimkets L."/>
            <person name="Ferriera S."/>
            <person name="Johnson J."/>
            <person name="Kravitz S."/>
            <person name="Beeson K."/>
            <person name="Sutton G."/>
            <person name="Rogers Y.-H."/>
            <person name="Friedman R."/>
            <person name="Frazier M."/>
            <person name="Venter J.C."/>
        </authorList>
    </citation>
    <scope>NUCLEOTIDE SEQUENCE [LARGE SCALE GENOMIC DNA]</scope>
    <source>
        <strain evidence="5 6">SIR-1</strain>
    </source>
</reference>
<comment type="similarity">
    <text evidence="1">Belongs to the BlaI transcriptional regulatory family.</text>
</comment>
<dbReference type="SUPFAM" id="SSF46785">
    <property type="entry name" value="Winged helix' DNA-binding domain"/>
    <property type="match status" value="1"/>
</dbReference>
<evidence type="ECO:0000313" key="6">
    <source>
        <dbReference type="Proteomes" id="UP000005801"/>
    </source>
</evidence>
<comment type="caution">
    <text evidence="5">The sequence shown here is derived from an EMBL/GenBank/DDBJ whole genome shotgun (WGS) entry which is preliminary data.</text>
</comment>
<gene>
    <name evidence="5" type="ORF">PPSIR1_29588</name>
</gene>